<proteinExistence type="predicted"/>
<sequence>MKPTLRSGTSGLVKTEQPSPTPVEEQVKGLTEPPLADMEEDSAGTLSAAESTAKVMEEIAKDGPLTTSKALSTLAMSMKVRQWAKRLLEAVEDTDSSAEKPKSPKTASLRETESELVQAIKGIMEDTNNLNDDDELTHPVLDRLALLIGKALDLQGGTKLRLLFRFNTTSLASYYTNGPEAEEQTIISKNDGITNELRGAVDLVNKLYKGRGSANGGLTMRDIVRMHASSAMEMAWVVLPTLATAVDAALDRDNRWKSIVRAVENYVWHASKAGFEDFHRIAMLRSWLADAKGPRLQDVATRLLNLRSALFPTGTMEVQDPDSYEAYGLQELDDLTFENWEFQATRPLENHKNLDLATITREDEDADARVSAPPTKKARHETGEPGPSGMVTNKVIDRLVRNLMTDEESALRDDYSLYF</sequence>
<accession>E4XTZ8</accession>
<evidence type="ECO:0000256" key="1">
    <source>
        <dbReference type="SAM" id="MobiDB-lite"/>
    </source>
</evidence>
<feature type="compositionally biased region" description="Polar residues" evidence="1">
    <location>
        <begin position="1"/>
        <end position="18"/>
    </location>
</feature>
<name>E4XTZ8_OIKDI</name>
<feature type="region of interest" description="Disordered" evidence="1">
    <location>
        <begin position="91"/>
        <end position="112"/>
    </location>
</feature>
<reference evidence="2" key="1">
    <citation type="journal article" date="2010" name="Science">
        <title>Plasticity of animal genome architecture unmasked by rapid evolution of a pelagic tunicate.</title>
        <authorList>
            <person name="Denoeud F."/>
            <person name="Henriet S."/>
            <person name="Mungpakdee S."/>
            <person name="Aury J.M."/>
            <person name="Da Silva C."/>
            <person name="Brinkmann H."/>
            <person name="Mikhaleva J."/>
            <person name="Olsen L.C."/>
            <person name="Jubin C."/>
            <person name="Canestro C."/>
            <person name="Bouquet J.M."/>
            <person name="Danks G."/>
            <person name="Poulain J."/>
            <person name="Campsteijn C."/>
            <person name="Adamski M."/>
            <person name="Cross I."/>
            <person name="Yadetie F."/>
            <person name="Muffato M."/>
            <person name="Louis A."/>
            <person name="Butcher S."/>
            <person name="Tsagkogeorga G."/>
            <person name="Konrad A."/>
            <person name="Singh S."/>
            <person name="Jensen M.F."/>
            <person name="Cong E.H."/>
            <person name="Eikeseth-Otteraa H."/>
            <person name="Noel B."/>
            <person name="Anthouard V."/>
            <person name="Porcel B.M."/>
            <person name="Kachouri-Lafond R."/>
            <person name="Nishino A."/>
            <person name="Ugolini M."/>
            <person name="Chourrout P."/>
            <person name="Nishida H."/>
            <person name="Aasland R."/>
            <person name="Huzurbazar S."/>
            <person name="Westhof E."/>
            <person name="Delsuc F."/>
            <person name="Lehrach H."/>
            <person name="Reinhardt R."/>
            <person name="Weissenbach J."/>
            <person name="Roy S.W."/>
            <person name="Artiguenave F."/>
            <person name="Postlethwait J.H."/>
            <person name="Manak J.R."/>
            <person name="Thompson E.M."/>
            <person name="Jaillon O."/>
            <person name="Du Pasquier L."/>
            <person name="Boudinot P."/>
            <person name="Liberles D.A."/>
            <person name="Volff J.N."/>
            <person name="Philippe H."/>
            <person name="Lenhard B."/>
            <person name="Roest Crollius H."/>
            <person name="Wincker P."/>
            <person name="Chourrout D."/>
        </authorList>
    </citation>
    <scope>NUCLEOTIDE SEQUENCE [LARGE SCALE GENOMIC DNA]</scope>
</reference>
<feature type="compositionally biased region" description="Basic and acidic residues" evidence="1">
    <location>
        <begin position="97"/>
        <end position="112"/>
    </location>
</feature>
<dbReference type="Proteomes" id="UP000001307">
    <property type="component" value="Unassembled WGS sequence"/>
</dbReference>
<dbReference type="EMBL" id="FN653168">
    <property type="protein sequence ID" value="CBY13210.1"/>
    <property type="molecule type" value="Genomic_DNA"/>
</dbReference>
<organism evidence="2">
    <name type="scientific">Oikopleura dioica</name>
    <name type="common">Tunicate</name>
    <dbReference type="NCBI Taxonomy" id="34765"/>
    <lineage>
        <taxon>Eukaryota</taxon>
        <taxon>Metazoa</taxon>
        <taxon>Chordata</taxon>
        <taxon>Tunicata</taxon>
        <taxon>Appendicularia</taxon>
        <taxon>Copelata</taxon>
        <taxon>Oikopleuridae</taxon>
        <taxon>Oikopleura</taxon>
    </lineage>
</organism>
<feature type="region of interest" description="Disordered" evidence="1">
    <location>
        <begin position="1"/>
        <end position="50"/>
    </location>
</feature>
<protein>
    <submittedName>
        <fullName evidence="2">Uncharacterized protein</fullName>
    </submittedName>
</protein>
<dbReference type="AlphaFoldDB" id="E4XTZ8"/>
<gene>
    <name evidence="2" type="ORF">GSOID_T00003968001</name>
</gene>
<dbReference type="InParanoid" id="E4XTZ8"/>
<feature type="region of interest" description="Disordered" evidence="1">
    <location>
        <begin position="362"/>
        <end position="391"/>
    </location>
</feature>
<evidence type="ECO:0000313" key="2">
    <source>
        <dbReference type="EMBL" id="CBY13210.1"/>
    </source>
</evidence>
<evidence type="ECO:0000313" key="3">
    <source>
        <dbReference type="Proteomes" id="UP000001307"/>
    </source>
</evidence>
<keyword evidence="3" id="KW-1185">Reference proteome</keyword>